<dbReference type="PANTHER" id="PTHR37841:SF1">
    <property type="entry name" value="DUF3298 DOMAIN-CONTAINING PROTEIN"/>
    <property type="match status" value="1"/>
</dbReference>
<dbReference type="Pfam" id="PF14903">
    <property type="entry name" value="WG_beta_rep"/>
    <property type="match status" value="6"/>
</dbReference>
<dbReference type="AlphaFoldDB" id="A0A3M8DQS3"/>
<reference evidence="2 3" key="1">
    <citation type="submission" date="2018-10" db="EMBL/GenBank/DDBJ databases">
        <title>Phylogenomics of Brevibacillus.</title>
        <authorList>
            <person name="Dunlap C."/>
        </authorList>
    </citation>
    <scope>NUCLEOTIDE SEQUENCE [LARGE SCALE GENOMIC DNA]</scope>
    <source>
        <strain evidence="2 3">JCM 15716</strain>
    </source>
</reference>
<evidence type="ECO:0000313" key="2">
    <source>
        <dbReference type="EMBL" id="RNB90473.1"/>
    </source>
</evidence>
<dbReference type="Gene3D" id="3.90.640.20">
    <property type="entry name" value="Heat-shock cognate protein, ATPase"/>
    <property type="match status" value="1"/>
</dbReference>
<keyword evidence="3" id="KW-1185">Reference proteome</keyword>
<accession>A0A3M8DQS3</accession>
<sequence>MRSLERESGEERMKKNATALSVVLISSMLFGLNGAMAEEKKQDDPLYPAYINFKFGFINKEGKQMIAPQFSWVGTFSEGLAPASGENGKVGFIDRTGKFVIQPVYESVVDSFTNGIAHVSLNDDVLTIDKTGKAMGPNPDKIGLDGYYEGLAAVLDGEKWGFIDEKGNWIVKPTYDMVGRFSEGLAAVSQDNAKQGYIDKTGKLILPAQYSFAGEFHEGKAAVTINDKMGFIDKTGKVVIQPNFFSVGDFTDGLAPVEVQEGETYKYGLINAKGEYVVKPVWDALPQVIDGLVYVDNKLFDKTGKQLLEAQGTIYPFQDGLAEVSKDLHSSYIDMTGKTVWTESRDYALGNGATLVEKKQSLQSEDSYMYYPQVTGLKDTKLQDALNKTLVEKFAPKIEEEPDLSFSSDYRVVFQKNNILNIIGDSYSYYIGAAHGMPGRDSVVLDMATGKTIGLKDLFKAGSDYKKVSNTVIKDGFKSMEMPLLEDFESIEDDTAFYLTKNGIVVYFQPYEYTPYAAGFPEFEIPYSTLKPYLAEQHDFWKEK</sequence>
<name>A0A3M8DQS3_9BACL</name>
<dbReference type="InterPro" id="IPR032774">
    <property type="entry name" value="WG_beta_rep"/>
</dbReference>
<evidence type="ECO:0000259" key="1">
    <source>
        <dbReference type="Pfam" id="PF11738"/>
    </source>
</evidence>
<organism evidence="2 3">
    <name type="scientific">Brevibacillus fluminis</name>
    <dbReference type="NCBI Taxonomy" id="511487"/>
    <lineage>
        <taxon>Bacteria</taxon>
        <taxon>Bacillati</taxon>
        <taxon>Bacillota</taxon>
        <taxon>Bacilli</taxon>
        <taxon>Bacillales</taxon>
        <taxon>Paenibacillaceae</taxon>
        <taxon>Brevibacillus</taxon>
    </lineage>
</organism>
<dbReference type="Gene3D" id="3.30.565.40">
    <property type="entry name" value="Fervidobacterium nodosum Rt17-B1 like"/>
    <property type="match status" value="1"/>
</dbReference>
<dbReference type="EMBL" id="RHHQ01000007">
    <property type="protein sequence ID" value="RNB90473.1"/>
    <property type="molecule type" value="Genomic_DNA"/>
</dbReference>
<protein>
    <submittedName>
        <fullName evidence="2">DUF3298 domain-containing protein</fullName>
    </submittedName>
</protein>
<dbReference type="InterPro" id="IPR021729">
    <property type="entry name" value="DUF3298"/>
</dbReference>
<gene>
    <name evidence="2" type="ORF">EDM56_08160</name>
</gene>
<evidence type="ECO:0000313" key="3">
    <source>
        <dbReference type="Proteomes" id="UP000271031"/>
    </source>
</evidence>
<dbReference type="Proteomes" id="UP000271031">
    <property type="component" value="Unassembled WGS sequence"/>
</dbReference>
<comment type="caution">
    <text evidence="2">The sequence shown here is derived from an EMBL/GenBank/DDBJ whole genome shotgun (WGS) entry which is preliminary data.</text>
</comment>
<dbReference type="Pfam" id="PF11738">
    <property type="entry name" value="DUF3298"/>
    <property type="match status" value="1"/>
</dbReference>
<feature type="domain" description="DUF3298" evidence="1">
    <location>
        <begin position="456"/>
        <end position="528"/>
    </location>
</feature>
<dbReference type="PANTHER" id="PTHR37841">
    <property type="entry name" value="GLR2918 PROTEIN"/>
    <property type="match status" value="1"/>
</dbReference>
<proteinExistence type="predicted"/>
<dbReference type="SUPFAM" id="SSF69360">
    <property type="entry name" value="Cell wall binding repeat"/>
    <property type="match status" value="2"/>
</dbReference>
<dbReference type="InterPro" id="IPR037126">
    <property type="entry name" value="PdaC/RsiV-like_sf"/>
</dbReference>